<name>A0A384K0G7_BOTFB</name>
<dbReference type="OrthoDB" id="3559818at2759"/>
<dbReference type="AlphaFoldDB" id="A0A384K0G7"/>
<protein>
    <submittedName>
        <fullName evidence="2">Uncharacterized protein</fullName>
    </submittedName>
</protein>
<feature type="compositionally biased region" description="Basic and acidic residues" evidence="1">
    <location>
        <begin position="382"/>
        <end position="395"/>
    </location>
</feature>
<reference evidence="2 3" key="3">
    <citation type="journal article" date="2017" name="Mol. Plant Pathol.">
        <title>A gapless genome sequence of the fungus Botrytis cinerea.</title>
        <authorList>
            <person name="Van Kan J.A."/>
            <person name="Stassen J.H."/>
            <person name="Mosbach A."/>
            <person name="Van Der Lee T.A."/>
            <person name="Faino L."/>
            <person name="Farmer A.D."/>
            <person name="Papasotiriou D.G."/>
            <person name="Zhou S."/>
            <person name="Seidl M.F."/>
            <person name="Cottam E."/>
            <person name="Edel D."/>
            <person name="Hahn M."/>
            <person name="Schwartz D.C."/>
            <person name="Dietrich R.A."/>
            <person name="Widdison S."/>
            <person name="Scalliet G."/>
        </authorList>
    </citation>
    <scope>NUCLEOTIDE SEQUENCE [LARGE SCALE GENOMIC DNA]</scope>
    <source>
        <strain evidence="2 3">B05.10</strain>
    </source>
</reference>
<dbReference type="GeneID" id="5437700"/>
<evidence type="ECO:0000313" key="2">
    <source>
        <dbReference type="EMBL" id="ATZ56313.1"/>
    </source>
</evidence>
<dbReference type="Proteomes" id="UP000001798">
    <property type="component" value="Chromosome 13"/>
</dbReference>
<proteinExistence type="predicted"/>
<sequence>MSAETLVERGLIEILNNKQPLNNINNAWEGSFVGGRAFNSISFESRKFPSNVPTIHRRPEGSETREGHHCYIPEDPHTISQNLLRAITRPSNSPTVQSHLPESRPGASQNTLQDFTAFYIVQRNSLPKNSPSTSQNLVHSDTTIPIIQHSRMASPDYADPRMVPDTDQNIYPHAPVTPEFQERYPQLVDLFKQAVDAHKFLKYHTSKINYELCICGSSPANAGASVIIFCSKALFKCLRSLLGSKHIRRQYQQTSSSFRDKFQFTPSKHYLQVSVPIVTPFNIVYWREANTPTQRRSATEQVVTSNRSFLTMCGSLVNYGDRTSTLGLLISMDSKLYGLTVDHLFENQRDEEQQTIAIEPEVLPDEDDSEDSESEFPWIDNVKYEDTKNTERLSDPESVSSGRSNAKITISHGPTEHYGESINGHKADSLSITDKTTAYLDWALIEFDDGYYERPNAFFSEDELANPKFFETVSAGPKTSEVKVFMISGVSGTREGVLLNRISYIGGKPGENLCQAWNVILSDSRGVFYGDCGSLVVDQETLEVYGHVVASNPSGDAYVVPLQNTFHQISTAFGAKDVSLPNPRLLMKSIVAHYSQEGGSDVADEVKRILASMEGPVSTFPPGSSSGPN</sequence>
<feature type="region of interest" description="Disordered" evidence="1">
    <location>
        <begin position="350"/>
        <end position="419"/>
    </location>
</feature>
<dbReference type="EMBL" id="CP009817">
    <property type="protein sequence ID" value="ATZ56313.1"/>
    <property type="molecule type" value="Genomic_DNA"/>
</dbReference>
<reference evidence="2 3" key="2">
    <citation type="journal article" date="2012" name="Eukaryot. Cell">
        <title>Genome update of Botrytis cinerea strains B05.10 and T4.</title>
        <authorList>
            <person name="Staats M."/>
            <person name="van Kan J.A."/>
        </authorList>
    </citation>
    <scope>NUCLEOTIDE SEQUENCE [LARGE SCALE GENOMIC DNA]</scope>
    <source>
        <strain evidence="2 3">B05.10</strain>
    </source>
</reference>
<dbReference type="VEuPathDB" id="FungiDB:Bcin13g01540"/>
<evidence type="ECO:0000313" key="3">
    <source>
        <dbReference type="Proteomes" id="UP000001798"/>
    </source>
</evidence>
<evidence type="ECO:0000256" key="1">
    <source>
        <dbReference type="SAM" id="MobiDB-lite"/>
    </source>
</evidence>
<gene>
    <name evidence="2" type="ORF">BCIN_13g01540</name>
</gene>
<reference evidence="2 3" key="1">
    <citation type="journal article" date="2011" name="PLoS Genet.">
        <title>Genomic analysis of the necrotrophic fungal pathogens Sclerotinia sclerotiorum and Botrytis cinerea.</title>
        <authorList>
            <person name="Amselem J."/>
            <person name="Cuomo C.A."/>
            <person name="van Kan J.A."/>
            <person name="Viaud M."/>
            <person name="Benito E.P."/>
            <person name="Couloux A."/>
            <person name="Coutinho P.M."/>
            <person name="de Vries R.P."/>
            <person name="Dyer P.S."/>
            <person name="Fillinger S."/>
            <person name="Fournier E."/>
            <person name="Gout L."/>
            <person name="Hahn M."/>
            <person name="Kohn L."/>
            <person name="Lapalu N."/>
            <person name="Plummer K.M."/>
            <person name="Pradier J.M."/>
            <person name="Quevillon E."/>
            <person name="Sharon A."/>
            <person name="Simon A."/>
            <person name="ten Have A."/>
            <person name="Tudzynski B."/>
            <person name="Tudzynski P."/>
            <person name="Wincker P."/>
            <person name="Andrew M."/>
            <person name="Anthouard V."/>
            <person name="Beever R.E."/>
            <person name="Beffa R."/>
            <person name="Benoit I."/>
            <person name="Bouzid O."/>
            <person name="Brault B."/>
            <person name="Chen Z."/>
            <person name="Choquer M."/>
            <person name="Collemare J."/>
            <person name="Cotton P."/>
            <person name="Danchin E.G."/>
            <person name="Da Silva C."/>
            <person name="Gautier A."/>
            <person name="Giraud C."/>
            <person name="Giraud T."/>
            <person name="Gonzalez C."/>
            <person name="Grossetete S."/>
            <person name="Guldener U."/>
            <person name="Henrissat B."/>
            <person name="Howlett B.J."/>
            <person name="Kodira C."/>
            <person name="Kretschmer M."/>
            <person name="Lappartient A."/>
            <person name="Leroch M."/>
            <person name="Levis C."/>
            <person name="Mauceli E."/>
            <person name="Neuveglise C."/>
            <person name="Oeser B."/>
            <person name="Pearson M."/>
            <person name="Poulain J."/>
            <person name="Poussereau N."/>
            <person name="Quesneville H."/>
            <person name="Rascle C."/>
            <person name="Schumacher J."/>
            <person name="Segurens B."/>
            <person name="Sexton A."/>
            <person name="Silva E."/>
            <person name="Sirven C."/>
            <person name="Soanes D.M."/>
            <person name="Talbot N.J."/>
            <person name="Templeton M."/>
            <person name="Yandava C."/>
            <person name="Yarden O."/>
            <person name="Zeng Q."/>
            <person name="Rollins J.A."/>
            <person name="Lebrun M.H."/>
            <person name="Dickman M."/>
        </authorList>
    </citation>
    <scope>NUCLEOTIDE SEQUENCE [LARGE SCALE GENOMIC DNA]</scope>
    <source>
        <strain evidence="2 3">B05.10</strain>
    </source>
</reference>
<keyword evidence="3" id="KW-1185">Reference proteome</keyword>
<dbReference type="KEGG" id="bfu:BCIN_13g01540"/>
<feature type="compositionally biased region" description="Polar residues" evidence="1">
    <location>
        <begin position="397"/>
        <end position="408"/>
    </location>
</feature>
<accession>A0A384K0G7</accession>
<dbReference type="RefSeq" id="XP_024552496.1">
    <property type="nucleotide sequence ID" value="XM_024696683.1"/>
</dbReference>
<organism evidence="2 3">
    <name type="scientific">Botryotinia fuckeliana (strain B05.10)</name>
    <name type="common">Noble rot fungus</name>
    <name type="synonym">Botrytis cinerea</name>
    <dbReference type="NCBI Taxonomy" id="332648"/>
    <lineage>
        <taxon>Eukaryota</taxon>
        <taxon>Fungi</taxon>
        <taxon>Dikarya</taxon>
        <taxon>Ascomycota</taxon>
        <taxon>Pezizomycotina</taxon>
        <taxon>Leotiomycetes</taxon>
        <taxon>Helotiales</taxon>
        <taxon>Sclerotiniaceae</taxon>
        <taxon>Botrytis</taxon>
    </lineage>
</organism>
<feature type="compositionally biased region" description="Acidic residues" evidence="1">
    <location>
        <begin position="362"/>
        <end position="374"/>
    </location>
</feature>